<dbReference type="InterPro" id="IPR007462">
    <property type="entry name" value="COV1-like"/>
</dbReference>
<feature type="region of interest" description="Disordered" evidence="1">
    <location>
        <begin position="202"/>
        <end position="234"/>
    </location>
</feature>
<feature type="compositionally biased region" description="Basic and acidic residues" evidence="1">
    <location>
        <begin position="218"/>
        <end position="234"/>
    </location>
</feature>
<dbReference type="Proteomes" id="UP000593594">
    <property type="component" value="Chromosome"/>
</dbReference>
<evidence type="ECO:0000256" key="1">
    <source>
        <dbReference type="SAM" id="MobiDB-lite"/>
    </source>
</evidence>
<sequence>MGRLRTYFLTGVVVAAPIGITIWLTWWFVSLFDTWIKPFVPAKYNPDTYLPVPIPGFGLVVALIVITLIGALAANLFGRTIISYWEHFLNRMPVVRNVYKALKQIFQTALSQSQSSFRQVGVIQYPRKGLYALVFISRDAHGEIVDRSADGELVSVFLPTTPNPTSGFLLFVPKRDIAVLDMSVEDAAKLIISAGLVLPDEHAGDAPAPEQVPALTEEQVRRLTEDGSSKDAAE</sequence>
<feature type="transmembrane region" description="Helical" evidence="2">
    <location>
        <begin position="49"/>
        <end position="77"/>
    </location>
</feature>
<reference evidence="3 4" key="1">
    <citation type="submission" date="2020-06" db="EMBL/GenBank/DDBJ databases">
        <title>Genome sequence of 2 isolates from Red Sea Mangroves.</title>
        <authorList>
            <person name="Sefrji F."/>
            <person name="Michoud G."/>
            <person name="Merlino G."/>
            <person name="Daffonchio D."/>
        </authorList>
    </citation>
    <scope>NUCLEOTIDE SEQUENCE [LARGE SCALE GENOMIC DNA]</scope>
    <source>
        <strain evidence="3 4">R1DC25</strain>
    </source>
</reference>
<dbReference type="KEGG" id="kmn:HW532_00975"/>
<dbReference type="EMBL" id="CP058214">
    <property type="protein sequence ID" value="QPC45125.1"/>
    <property type="molecule type" value="Genomic_DNA"/>
</dbReference>
<evidence type="ECO:0000313" key="3">
    <source>
        <dbReference type="EMBL" id="QPC45125.1"/>
    </source>
</evidence>
<dbReference type="PANTHER" id="PTHR31876:SF26">
    <property type="entry name" value="PROTEIN LIKE COV 2"/>
    <property type="match status" value="1"/>
</dbReference>
<dbReference type="Pfam" id="PF04367">
    <property type="entry name" value="DUF502"/>
    <property type="match status" value="1"/>
</dbReference>
<protein>
    <submittedName>
        <fullName evidence="3">DUF502 domain-containing protein</fullName>
    </submittedName>
</protein>
<keyword evidence="2" id="KW-1133">Transmembrane helix</keyword>
<accession>A0A7S8C807</accession>
<keyword evidence="4" id="KW-1185">Reference proteome</keyword>
<name>A0A7S8C807_9HYPH</name>
<gene>
    <name evidence="3" type="ORF">HW532_00975</name>
</gene>
<keyword evidence="2" id="KW-0812">Transmembrane</keyword>
<dbReference type="PANTHER" id="PTHR31876">
    <property type="entry name" value="COV-LIKE PROTEIN 1"/>
    <property type="match status" value="1"/>
</dbReference>
<evidence type="ECO:0000256" key="2">
    <source>
        <dbReference type="SAM" id="Phobius"/>
    </source>
</evidence>
<feature type="transmembrane region" description="Helical" evidence="2">
    <location>
        <begin position="7"/>
        <end position="29"/>
    </location>
</feature>
<proteinExistence type="predicted"/>
<dbReference type="AlphaFoldDB" id="A0A7S8C807"/>
<keyword evidence="2" id="KW-0472">Membrane</keyword>
<organism evidence="3 4">
    <name type="scientific">Kaustia mangrovi</name>
    <dbReference type="NCBI Taxonomy" id="2593653"/>
    <lineage>
        <taxon>Bacteria</taxon>
        <taxon>Pseudomonadati</taxon>
        <taxon>Pseudomonadota</taxon>
        <taxon>Alphaproteobacteria</taxon>
        <taxon>Hyphomicrobiales</taxon>
        <taxon>Parvibaculaceae</taxon>
        <taxon>Kaustia</taxon>
    </lineage>
</organism>
<evidence type="ECO:0000313" key="4">
    <source>
        <dbReference type="Proteomes" id="UP000593594"/>
    </source>
</evidence>